<proteinExistence type="predicted"/>
<evidence type="ECO:0000313" key="3">
    <source>
        <dbReference type="Proteomes" id="UP000192578"/>
    </source>
</evidence>
<reference evidence="3" key="1">
    <citation type="submission" date="2017-01" db="EMBL/GenBank/DDBJ databases">
        <title>Comparative genomics of anhydrobiosis in the tardigrade Hypsibius dujardini.</title>
        <authorList>
            <person name="Yoshida Y."/>
            <person name="Koutsovoulos G."/>
            <person name="Laetsch D."/>
            <person name="Stevens L."/>
            <person name="Kumar S."/>
            <person name="Horikawa D."/>
            <person name="Ishino K."/>
            <person name="Komine S."/>
            <person name="Tomita M."/>
            <person name="Blaxter M."/>
            <person name="Arakawa K."/>
        </authorList>
    </citation>
    <scope>NUCLEOTIDE SEQUENCE [LARGE SCALE GENOMIC DNA]</scope>
    <source>
        <strain evidence="3">Z151</strain>
    </source>
</reference>
<dbReference type="EMBL" id="MTYJ01000001">
    <property type="protein sequence ID" value="OQV26236.1"/>
    <property type="molecule type" value="Genomic_DNA"/>
</dbReference>
<sequence length="219" mass="24437">MKQFHDIVWYLVGMCLAFTFCTAAPVWSVTGRTNLNGVSSTGNLDASPMLNNLKNASDESAADSIILRRVLLSAFLPGGLGDVLGQQQRNDLPRQQQQDSLTSGINEIKQELKNIRTMIREQQEDASYRDFQARVVQEQRDRGRFDVFDVLEFFIVMCVFVLLLRIIGWMCTLSKAKEEKKRAGKAADEEGALLAEPIIPTTTPPVYPGMEHSTAKVAV</sequence>
<feature type="transmembrane region" description="Helical" evidence="1">
    <location>
        <begin position="153"/>
        <end position="173"/>
    </location>
</feature>
<organism evidence="2 3">
    <name type="scientific">Hypsibius exemplaris</name>
    <name type="common">Freshwater tardigrade</name>
    <dbReference type="NCBI Taxonomy" id="2072580"/>
    <lineage>
        <taxon>Eukaryota</taxon>
        <taxon>Metazoa</taxon>
        <taxon>Ecdysozoa</taxon>
        <taxon>Tardigrada</taxon>
        <taxon>Eutardigrada</taxon>
        <taxon>Parachela</taxon>
        <taxon>Hypsibioidea</taxon>
        <taxon>Hypsibiidae</taxon>
        <taxon>Hypsibius</taxon>
    </lineage>
</organism>
<dbReference type="Proteomes" id="UP000192578">
    <property type="component" value="Unassembled WGS sequence"/>
</dbReference>
<keyword evidence="1" id="KW-0472">Membrane</keyword>
<evidence type="ECO:0000256" key="1">
    <source>
        <dbReference type="SAM" id="Phobius"/>
    </source>
</evidence>
<accession>A0A1W0XFH8</accession>
<name>A0A1W0XFH8_HYPEX</name>
<feature type="transmembrane region" description="Helical" evidence="1">
    <location>
        <begin position="7"/>
        <end position="27"/>
    </location>
</feature>
<keyword evidence="1" id="KW-0812">Transmembrane</keyword>
<evidence type="ECO:0008006" key="4">
    <source>
        <dbReference type="Google" id="ProtNLM"/>
    </source>
</evidence>
<gene>
    <name evidence="2" type="ORF">BV898_00354</name>
</gene>
<comment type="caution">
    <text evidence="2">The sequence shown here is derived from an EMBL/GenBank/DDBJ whole genome shotgun (WGS) entry which is preliminary data.</text>
</comment>
<keyword evidence="3" id="KW-1185">Reference proteome</keyword>
<protein>
    <recommendedName>
        <fullName evidence="4">GOLD domain-containing protein</fullName>
    </recommendedName>
</protein>
<evidence type="ECO:0000313" key="2">
    <source>
        <dbReference type="EMBL" id="OQV26236.1"/>
    </source>
</evidence>
<keyword evidence="1" id="KW-1133">Transmembrane helix</keyword>
<dbReference type="AlphaFoldDB" id="A0A1W0XFH8"/>